<dbReference type="PANTHER" id="PTHR43701:SF2">
    <property type="entry name" value="MEMBRANE TRANSPORTER PROTEIN YJNA-RELATED"/>
    <property type="match status" value="1"/>
</dbReference>
<keyword evidence="3 6" id="KW-0812">Transmembrane</keyword>
<feature type="transmembrane region" description="Helical" evidence="6">
    <location>
        <begin position="6"/>
        <end position="26"/>
    </location>
</feature>
<feature type="transmembrane region" description="Helical" evidence="6">
    <location>
        <begin position="68"/>
        <end position="85"/>
    </location>
</feature>
<dbReference type="InterPro" id="IPR002781">
    <property type="entry name" value="TM_pro_TauE-like"/>
</dbReference>
<protein>
    <recommendedName>
        <fullName evidence="6">Probable membrane transporter protein</fullName>
    </recommendedName>
</protein>
<reference evidence="7" key="1">
    <citation type="submission" date="2021-07" db="EMBL/GenBank/DDBJ databases">
        <title>Complete genome sequence of Crassaminicella sp. 143-21, isolated from a deep-sea hydrothermal vent.</title>
        <authorList>
            <person name="Li X."/>
        </authorList>
    </citation>
    <scope>NUCLEOTIDE SEQUENCE</scope>
    <source>
        <strain evidence="7">143-21</strain>
    </source>
</reference>
<evidence type="ECO:0000256" key="5">
    <source>
        <dbReference type="ARBA" id="ARBA00023136"/>
    </source>
</evidence>
<dbReference type="PANTHER" id="PTHR43701">
    <property type="entry name" value="MEMBRANE TRANSPORTER PROTEIN MJ0441-RELATED"/>
    <property type="match status" value="1"/>
</dbReference>
<accession>A0ABX8RE74</accession>
<evidence type="ECO:0000313" key="7">
    <source>
        <dbReference type="EMBL" id="QXM07399.1"/>
    </source>
</evidence>
<dbReference type="InterPro" id="IPR051598">
    <property type="entry name" value="TSUP/Inactive_protease-like"/>
</dbReference>
<organism evidence="7 8">
    <name type="scientific">Crassaminicella indica</name>
    <dbReference type="NCBI Taxonomy" id="2855394"/>
    <lineage>
        <taxon>Bacteria</taxon>
        <taxon>Bacillati</taxon>
        <taxon>Bacillota</taxon>
        <taxon>Clostridia</taxon>
        <taxon>Eubacteriales</taxon>
        <taxon>Clostridiaceae</taxon>
        <taxon>Crassaminicella</taxon>
    </lineage>
</organism>
<dbReference type="EMBL" id="CP078093">
    <property type="protein sequence ID" value="QXM07399.1"/>
    <property type="molecule type" value="Genomic_DNA"/>
</dbReference>
<comment type="subcellular location">
    <subcellularLocation>
        <location evidence="6">Cell membrane</location>
        <topology evidence="6">Multi-pass membrane protein</topology>
    </subcellularLocation>
    <subcellularLocation>
        <location evidence="1">Membrane</location>
        <topology evidence="1">Multi-pass membrane protein</topology>
    </subcellularLocation>
</comment>
<sequence length="111" mass="11930">MFIGIATGFINGLLGSGGGTIIVPTLERILKVETHKAHATAIAAIFPISLISAMIYIKNQNIEWNTTAYITVGGIVGGFIGAKLLNKFPSKWLHRIFGTVMIITGIRMIFG</sequence>
<keyword evidence="4 6" id="KW-1133">Transmembrane helix</keyword>
<evidence type="ECO:0000256" key="2">
    <source>
        <dbReference type="ARBA" id="ARBA00009142"/>
    </source>
</evidence>
<evidence type="ECO:0000256" key="6">
    <source>
        <dbReference type="RuleBase" id="RU363041"/>
    </source>
</evidence>
<feature type="transmembrane region" description="Helical" evidence="6">
    <location>
        <begin position="38"/>
        <end position="56"/>
    </location>
</feature>
<comment type="similarity">
    <text evidence="2 6">Belongs to the 4-toluene sulfonate uptake permease (TSUP) (TC 2.A.102) family.</text>
</comment>
<proteinExistence type="inferred from homology"/>
<evidence type="ECO:0000313" key="8">
    <source>
        <dbReference type="Proteomes" id="UP000886818"/>
    </source>
</evidence>
<dbReference type="Pfam" id="PF01925">
    <property type="entry name" value="TauE"/>
    <property type="match status" value="1"/>
</dbReference>
<evidence type="ECO:0000256" key="1">
    <source>
        <dbReference type="ARBA" id="ARBA00004141"/>
    </source>
</evidence>
<feature type="transmembrane region" description="Helical" evidence="6">
    <location>
        <begin position="92"/>
        <end position="110"/>
    </location>
</feature>
<name>A0ABX8RE74_9CLOT</name>
<gene>
    <name evidence="7" type="ORF">KVH43_05335</name>
</gene>
<evidence type="ECO:0000256" key="3">
    <source>
        <dbReference type="ARBA" id="ARBA00022692"/>
    </source>
</evidence>
<keyword evidence="8" id="KW-1185">Reference proteome</keyword>
<keyword evidence="5 6" id="KW-0472">Membrane</keyword>
<keyword evidence="6" id="KW-1003">Cell membrane</keyword>
<evidence type="ECO:0000256" key="4">
    <source>
        <dbReference type="ARBA" id="ARBA00022989"/>
    </source>
</evidence>
<dbReference type="Proteomes" id="UP000886818">
    <property type="component" value="Chromosome"/>
</dbReference>